<dbReference type="GO" id="GO:0009307">
    <property type="term" value="P:DNA restriction-modification system"/>
    <property type="evidence" value="ECO:0007669"/>
    <property type="project" value="UniProtKB-KW"/>
</dbReference>
<comment type="caution">
    <text evidence="8">The sequence shown here is derived from an EMBL/GenBank/DDBJ whole genome shotgun (WGS) entry which is preliminary data.</text>
</comment>
<dbReference type="RefSeq" id="WP_040108645.1">
    <property type="nucleotide sequence ID" value="NZ_JACBEA010000051.1"/>
</dbReference>
<dbReference type="InterPro" id="IPR018117">
    <property type="entry name" value="C5_DNA_meth_AS"/>
</dbReference>
<comment type="similarity">
    <text evidence="5 6">Belongs to the class I-like SAM-binding methyltransferase superfamily. C5-methyltransferase family.</text>
</comment>
<dbReference type="PANTHER" id="PTHR46098">
    <property type="entry name" value="TRNA (CYTOSINE(38)-C(5))-METHYLTRANSFERASE"/>
    <property type="match status" value="1"/>
</dbReference>
<evidence type="ECO:0000256" key="6">
    <source>
        <dbReference type="RuleBase" id="RU000416"/>
    </source>
</evidence>
<feature type="active site" evidence="5">
    <location>
        <position position="78"/>
    </location>
</feature>
<reference evidence="8 9" key="1">
    <citation type="submission" date="2019-04" db="EMBL/GenBank/DDBJ databases">
        <title>Genome sequencing of Clostridium botulinum Groups I-IV and Clostridium butyricum.</title>
        <authorList>
            <person name="Brunt J."/>
            <person name="Van Vliet A.H.M."/>
            <person name="Stringer S.C."/>
            <person name="Carter A.T."/>
            <person name="Peck M.W."/>
        </authorList>
    </citation>
    <scope>NUCLEOTIDE SEQUENCE [LARGE SCALE GENOMIC DNA]</scope>
    <source>
        <strain evidence="8 9">IFR 18/108</strain>
    </source>
</reference>
<evidence type="ECO:0000313" key="8">
    <source>
        <dbReference type="EMBL" id="NFR60451.1"/>
    </source>
</evidence>
<comment type="catalytic activity">
    <reaction evidence="7">
        <text>a 2'-deoxycytidine in DNA + S-adenosyl-L-methionine = a 5-methyl-2'-deoxycytidine in DNA + S-adenosyl-L-homocysteine + H(+)</text>
        <dbReference type="Rhea" id="RHEA:13681"/>
        <dbReference type="Rhea" id="RHEA-COMP:11369"/>
        <dbReference type="Rhea" id="RHEA-COMP:11370"/>
        <dbReference type="ChEBI" id="CHEBI:15378"/>
        <dbReference type="ChEBI" id="CHEBI:57856"/>
        <dbReference type="ChEBI" id="CHEBI:59789"/>
        <dbReference type="ChEBI" id="CHEBI:85452"/>
        <dbReference type="ChEBI" id="CHEBI:85454"/>
        <dbReference type="EC" id="2.1.1.37"/>
    </reaction>
</comment>
<proteinExistence type="inferred from homology"/>
<dbReference type="InterPro" id="IPR050750">
    <property type="entry name" value="C5-MTase"/>
</dbReference>
<dbReference type="Pfam" id="PF00145">
    <property type="entry name" value="DNA_methylase"/>
    <property type="match status" value="1"/>
</dbReference>
<evidence type="ECO:0000256" key="1">
    <source>
        <dbReference type="ARBA" id="ARBA00022603"/>
    </source>
</evidence>
<evidence type="ECO:0000256" key="2">
    <source>
        <dbReference type="ARBA" id="ARBA00022679"/>
    </source>
</evidence>
<keyword evidence="3 5" id="KW-0949">S-adenosyl-L-methionine</keyword>
<dbReference type="NCBIfam" id="TIGR00675">
    <property type="entry name" value="dcm"/>
    <property type="match status" value="1"/>
</dbReference>
<dbReference type="PRINTS" id="PR00105">
    <property type="entry name" value="C5METTRFRASE"/>
</dbReference>
<dbReference type="Proteomes" id="UP000486601">
    <property type="component" value="Unassembled WGS sequence"/>
</dbReference>
<dbReference type="PROSITE" id="PS51679">
    <property type="entry name" value="SAM_MT_C5"/>
    <property type="match status" value="1"/>
</dbReference>
<dbReference type="AlphaFoldDB" id="A0A7X5P6V5"/>
<keyword evidence="1 5" id="KW-0489">Methyltransferase</keyword>
<evidence type="ECO:0000256" key="4">
    <source>
        <dbReference type="ARBA" id="ARBA00022747"/>
    </source>
</evidence>
<dbReference type="GO" id="GO:0003886">
    <property type="term" value="F:DNA (cytosine-5-)-methyltransferase activity"/>
    <property type="evidence" value="ECO:0007669"/>
    <property type="project" value="UniProtKB-EC"/>
</dbReference>
<dbReference type="Gene3D" id="3.40.50.150">
    <property type="entry name" value="Vaccinia Virus protein VP39"/>
    <property type="match status" value="1"/>
</dbReference>
<accession>A0A7X5P6V5</accession>
<dbReference type="SUPFAM" id="SSF53335">
    <property type="entry name" value="S-adenosyl-L-methionine-dependent methyltransferases"/>
    <property type="match status" value="1"/>
</dbReference>
<dbReference type="InterPro" id="IPR031303">
    <property type="entry name" value="C5_meth_CS"/>
</dbReference>
<evidence type="ECO:0000313" key="9">
    <source>
        <dbReference type="Proteomes" id="UP000486601"/>
    </source>
</evidence>
<dbReference type="PROSITE" id="PS00095">
    <property type="entry name" value="C5_MTASE_2"/>
    <property type="match status" value="1"/>
</dbReference>
<dbReference type="GO" id="GO:0032259">
    <property type="term" value="P:methylation"/>
    <property type="evidence" value="ECO:0007669"/>
    <property type="project" value="UniProtKB-KW"/>
</dbReference>
<evidence type="ECO:0000256" key="3">
    <source>
        <dbReference type="ARBA" id="ARBA00022691"/>
    </source>
</evidence>
<keyword evidence="4" id="KW-0680">Restriction system</keyword>
<evidence type="ECO:0000256" key="5">
    <source>
        <dbReference type="PROSITE-ProRule" id="PRU01016"/>
    </source>
</evidence>
<gene>
    <name evidence="8" type="ORF">FDF70_02830</name>
</gene>
<organism evidence="8 9">
    <name type="scientific">Clostridium sporogenes</name>
    <dbReference type="NCBI Taxonomy" id="1509"/>
    <lineage>
        <taxon>Bacteria</taxon>
        <taxon>Bacillati</taxon>
        <taxon>Bacillota</taxon>
        <taxon>Clostridia</taxon>
        <taxon>Eubacteriales</taxon>
        <taxon>Clostridiaceae</taxon>
        <taxon>Clostridium</taxon>
    </lineage>
</organism>
<dbReference type="InterPro" id="IPR001525">
    <property type="entry name" value="C5_MeTfrase"/>
</dbReference>
<dbReference type="PANTHER" id="PTHR46098:SF1">
    <property type="entry name" value="TRNA (CYTOSINE(38)-C(5))-METHYLTRANSFERASE"/>
    <property type="match status" value="1"/>
</dbReference>
<dbReference type="PROSITE" id="PS00094">
    <property type="entry name" value="C5_MTASE_1"/>
    <property type="match status" value="1"/>
</dbReference>
<sequence length="340" mass="39092">MKTVKLLSLFSGIGAFEKALRNTSIDFDVINYCEIDKYASYAYSILHDISEQLNLCDVSKINPDTLKEFDLLTHGSPCQSFSLAGKGEGGDEGSGTKSSLMWYTVDIIKKKLPKYIIWENVKAVTCKRHRHNFLKYIDTLNKLGYNNYFKILNSKDYGAPQSRERVFVISIRKDIDTCLFKFPKPIDSLTSINSILDEDIDKKYYCINKYTRDFINKVDRKAADNKEPNKYGLLRVGEIKNPNALDMNNRVFSTASTCPTILTGSHSVPKIMEYKLRRLTPCECWKATGFTQEDYWNVRNALELRFYNGKDKSDSKMYKMAGNSIVVNVLEHILKELFKN</sequence>
<dbReference type="EMBL" id="SXCS01000001">
    <property type="protein sequence ID" value="NFR60451.1"/>
    <property type="molecule type" value="Genomic_DNA"/>
</dbReference>
<name>A0A7X5P6V5_CLOSG</name>
<keyword evidence="2 5" id="KW-0808">Transferase</keyword>
<protein>
    <recommendedName>
        <fullName evidence="7">Cytosine-specific methyltransferase</fullName>
        <ecNumber evidence="7">2.1.1.37</ecNumber>
    </recommendedName>
</protein>
<dbReference type="InterPro" id="IPR029063">
    <property type="entry name" value="SAM-dependent_MTases_sf"/>
</dbReference>
<dbReference type="EC" id="2.1.1.37" evidence="7"/>
<evidence type="ECO:0000256" key="7">
    <source>
        <dbReference type="RuleBase" id="RU000417"/>
    </source>
</evidence>